<comment type="caution">
    <text evidence="1">The sequence shown here is derived from an EMBL/GenBank/DDBJ whole genome shotgun (WGS) entry which is preliminary data.</text>
</comment>
<reference evidence="1 2" key="1">
    <citation type="submission" date="2024-04" db="EMBL/GenBank/DDBJ databases">
        <authorList>
            <consortium name="Genoscope - CEA"/>
            <person name="William W."/>
        </authorList>
    </citation>
    <scope>NUCLEOTIDE SEQUENCE [LARGE SCALE GENOMIC DNA]</scope>
</reference>
<gene>
    <name evidence="1" type="ORF">GSLYS_00004776001</name>
</gene>
<evidence type="ECO:0000313" key="2">
    <source>
        <dbReference type="Proteomes" id="UP001497497"/>
    </source>
</evidence>
<dbReference type="EMBL" id="CAXITT010000073">
    <property type="protein sequence ID" value="CAL1530651.1"/>
    <property type="molecule type" value="Genomic_DNA"/>
</dbReference>
<dbReference type="Proteomes" id="UP001497497">
    <property type="component" value="Unassembled WGS sequence"/>
</dbReference>
<accession>A0AAV2HEU4</accession>
<dbReference type="AlphaFoldDB" id="A0AAV2HEU4"/>
<sequence length="139" mass="15725">GLCLVDPTKADDCILPGIIIKQLILLHQRFGNSEACLSLSSYCGDEMLVEEETSCSTGTLMSSQRWENLCKKNQPTLQDWIEFEMTMDSFRDNTSRNKRATAMWKMSCQYLRTSQDSGSASKCYSDFVHILAKHGTKHS</sequence>
<feature type="non-terminal residue" evidence="1">
    <location>
        <position position="139"/>
    </location>
</feature>
<feature type="non-terminal residue" evidence="1">
    <location>
        <position position="1"/>
    </location>
</feature>
<proteinExistence type="predicted"/>
<keyword evidence="2" id="KW-1185">Reference proteome</keyword>
<protein>
    <submittedName>
        <fullName evidence="1">Uncharacterized protein</fullName>
    </submittedName>
</protein>
<evidence type="ECO:0000313" key="1">
    <source>
        <dbReference type="EMBL" id="CAL1530651.1"/>
    </source>
</evidence>
<organism evidence="1 2">
    <name type="scientific">Lymnaea stagnalis</name>
    <name type="common">Great pond snail</name>
    <name type="synonym">Helix stagnalis</name>
    <dbReference type="NCBI Taxonomy" id="6523"/>
    <lineage>
        <taxon>Eukaryota</taxon>
        <taxon>Metazoa</taxon>
        <taxon>Spiralia</taxon>
        <taxon>Lophotrochozoa</taxon>
        <taxon>Mollusca</taxon>
        <taxon>Gastropoda</taxon>
        <taxon>Heterobranchia</taxon>
        <taxon>Euthyneura</taxon>
        <taxon>Panpulmonata</taxon>
        <taxon>Hygrophila</taxon>
        <taxon>Lymnaeoidea</taxon>
        <taxon>Lymnaeidae</taxon>
        <taxon>Lymnaea</taxon>
    </lineage>
</organism>
<name>A0AAV2HEU4_LYMST</name>